<dbReference type="InterPro" id="IPR000914">
    <property type="entry name" value="SBP_5_dom"/>
</dbReference>
<protein>
    <submittedName>
        <fullName evidence="2">Peptide/nickel transport system substrate-binding protein</fullName>
    </submittedName>
</protein>
<dbReference type="GO" id="GO:0042597">
    <property type="term" value="C:periplasmic space"/>
    <property type="evidence" value="ECO:0007669"/>
    <property type="project" value="UniProtKB-ARBA"/>
</dbReference>
<dbReference type="PIRSF" id="PIRSF002741">
    <property type="entry name" value="MppA"/>
    <property type="match status" value="1"/>
</dbReference>
<reference evidence="2 3" key="1">
    <citation type="submission" date="2018-03" db="EMBL/GenBank/DDBJ databases">
        <title>Genomic Encyclopedia of Type Strains, Phase III (KMG-III): the genomes of soil and plant-associated and newly described type strains.</title>
        <authorList>
            <person name="Whitman W."/>
        </authorList>
    </citation>
    <scope>NUCLEOTIDE SEQUENCE [LARGE SCALE GENOMIC DNA]</scope>
    <source>
        <strain evidence="2 3">CGMCC 4.7097</strain>
    </source>
</reference>
<dbReference type="Pfam" id="PF00496">
    <property type="entry name" value="SBP_bac_5"/>
    <property type="match status" value="1"/>
</dbReference>
<dbReference type="RefSeq" id="WP_219911010.1">
    <property type="nucleotide sequence ID" value="NZ_PYAX01000029.1"/>
</dbReference>
<dbReference type="Gene3D" id="3.40.190.10">
    <property type="entry name" value="Periplasmic binding protein-like II"/>
    <property type="match status" value="1"/>
</dbReference>
<dbReference type="InterPro" id="IPR039424">
    <property type="entry name" value="SBP_5"/>
</dbReference>
<dbReference type="InterPro" id="IPR030678">
    <property type="entry name" value="Peptide/Ni-bd"/>
</dbReference>
<dbReference type="GO" id="GO:0015833">
    <property type="term" value="P:peptide transport"/>
    <property type="evidence" value="ECO:0007669"/>
    <property type="project" value="TreeGrafter"/>
</dbReference>
<dbReference type="AlphaFoldDB" id="A0A2P8HD77"/>
<sequence>MSTVSQALREASDADVGVTPRRGGILTMVGAGDVDHLDPALAYHTVTRGILRAYTRQLVGYAASRDRVEAGKLVADLATEVPTAANGRLTGDGTRYAFTLRDGVRWHTPSGSRPVTAWDVVRGIKRLAHPMANSPGLAYYLNAIEGMAEFRDLLADSPRTVEAVADRLEHTAISGVVALDDTEVRFTTRYPMSDFLNMLALPFASPAPREYLRFAPGSPELDQSVISNGPYRLTEYRPGERIELRRNPAWDPGTDHLRAAHVDGIVIRQGLVERESHDLVARGAADMLWDVQPLTEELPALLATDDPRLEVCPAGLLSPYIVVNFASAAEDGATGKQAVRTALQYAVDKAAVSQVWGGPRLNDIAGQVLPPLCLAHRESDPYATDGGRGDPEQARRLLAEAGYPDGLTLRLVYRDRDIHPATAEAVRAALARAGIRVRLVPASINQLFSEFLSSSSARSQDWELALTGWEPDWYGNNARTYLQPLFDSRDVPQDGDWGSNFGRYRSERVNRLLTEALTCADEERAGELFREVEAEVLRDGAIVPVLFAHQYWWHSTRVRDWLPYPVLNGDLTNLWLVDADESTSG</sequence>
<name>A0A2P8HD77_SACCR</name>
<organism evidence="2 3">
    <name type="scientific">Saccharothrix carnea</name>
    <dbReference type="NCBI Taxonomy" id="1280637"/>
    <lineage>
        <taxon>Bacteria</taxon>
        <taxon>Bacillati</taxon>
        <taxon>Actinomycetota</taxon>
        <taxon>Actinomycetes</taxon>
        <taxon>Pseudonocardiales</taxon>
        <taxon>Pseudonocardiaceae</taxon>
        <taxon>Saccharothrix</taxon>
    </lineage>
</organism>
<dbReference type="GO" id="GO:0043190">
    <property type="term" value="C:ATP-binding cassette (ABC) transporter complex"/>
    <property type="evidence" value="ECO:0007669"/>
    <property type="project" value="InterPro"/>
</dbReference>
<feature type="domain" description="Solute-binding protein family 5" evidence="1">
    <location>
        <begin position="74"/>
        <end position="488"/>
    </location>
</feature>
<dbReference type="Proteomes" id="UP000241118">
    <property type="component" value="Unassembled WGS sequence"/>
</dbReference>
<dbReference type="EMBL" id="PYAX01000029">
    <property type="protein sequence ID" value="PSL44132.1"/>
    <property type="molecule type" value="Genomic_DNA"/>
</dbReference>
<dbReference type="CDD" id="cd08506">
    <property type="entry name" value="PBP2_clavulanate_OppA2"/>
    <property type="match status" value="1"/>
</dbReference>
<dbReference type="Gene3D" id="3.10.105.10">
    <property type="entry name" value="Dipeptide-binding Protein, Domain 3"/>
    <property type="match status" value="1"/>
</dbReference>
<evidence type="ECO:0000313" key="3">
    <source>
        <dbReference type="Proteomes" id="UP000241118"/>
    </source>
</evidence>
<accession>A0A2P8HD77</accession>
<dbReference type="SUPFAM" id="SSF53850">
    <property type="entry name" value="Periplasmic binding protein-like II"/>
    <property type="match status" value="1"/>
</dbReference>
<evidence type="ECO:0000313" key="2">
    <source>
        <dbReference type="EMBL" id="PSL44132.1"/>
    </source>
</evidence>
<evidence type="ECO:0000259" key="1">
    <source>
        <dbReference type="Pfam" id="PF00496"/>
    </source>
</evidence>
<gene>
    <name evidence="2" type="ORF">B0I31_12944</name>
</gene>
<comment type="caution">
    <text evidence="2">The sequence shown here is derived from an EMBL/GenBank/DDBJ whole genome shotgun (WGS) entry which is preliminary data.</text>
</comment>
<dbReference type="GO" id="GO:1904680">
    <property type="term" value="F:peptide transmembrane transporter activity"/>
    <property type="evidence" value="ECO:0007669"/>
    <property type="project" value="TreeGrafter"/>
</dbReference>
<dbReference type="PANTHER" id="PTHR30290:SF83">
    <property type="entry name" value="ABC TRANSPORTER SUBSTRATE-BINDING PROTEIN"/>
    <property type="match status" value="1"/>
</dbReference>
<proteinExistence type="predicted"/>
<keyword evidence="3" id="KW-1185">Reference proteome</keyword>
<dbReference type="PANTHER" id="PTHR30290">
    <property type="entry name" value="PERIPLASMIC BINDING COMPONENT OF ABC TRANSPORTER"/>
    <property type="match status" value="1"/>
</dbReference>